<dbReference type="InterPro" id="IPR015943">
    <property type="entry name" value="WD40/YVTN_repeat-like_dom_sf"/>
</dbReference>
<protein>
    <recommendedName>
        <fullName evidence="6">Anaphase-promoting complex subunit 4 WD40 domain-containing protein</fullName>
    </recommendedName>
</protein>
<evidence type="ECO:0000256" key="1">
    <source>
        <dbReference type="ARBA" id="ARBA00022574"/>
    </source>
</evidence>
<dbReference type="PROSITE" id="PS50082">
    <property type="entry name" value="WD_REPEATS_2"/>
    <property type="match status" value="2"/>
</dbReference>
<evidence type="ECO:0000256" key="3">
    <source>
        <dbReference type="PROSITE-ProRule" id="PRU00221"/>
    </source>
</evidence>
<dbReference type="SUPFAM" id="SSF50978">
    <property type="entry name" value="WD40 repeat-like"/>
    <property type="match status" value="1"/>
</dbReference>
<evidence type="ECO:0000313" key="4">
    <source>
        <dbReference type="EMBL" id="KIW92905.1"/>
    </source>
</evidence>
<dbReference type="HOGENOM" id="CLU_000288_57_19_1"/>
<dbReference type="AlphaFoldDB" id="A0A0D2HPW8"/>
<dbReference type="RefSeq" id="XP_016619574.1">
    <property type="nucleotide sequence ID" value="XM_016764492.1"/>
</dbReference>
<dbReference type="SMART" id="SM00320">
    <property type="entry name" value="WD40"/>
    <property type="match status" value="2"/>
</dbReference>
<dbReference type="InterPro" id="IPR001680">
    <property type="entry name" value="WD40_rpt"/>
</dbReference>
<dbReference type="GeneID" id="27699682"/>
<keyword evidence="1 3" id="KW-0853">WD repeat</keyword>
<keyword evidence="5" id="KW-1185">Reference proteome</keyword>
<dbReference type="Proteomes" id="UP000053789">
    <property type="component" value="Unassembled WGS sequence"/>
</dbReference>
<dbReference type="EMBL" id="KN846988">
    <property type="protein sequence ID" value="KIW92905.1"/>
    <property type="molecule type" value="Genomic_DNA"/>
</dbReference>
<accession>A0A0D2HPW8</accession>
<dbReference type="OrthoDB" id="4161138at2759"/>
<evidence type="ECO:0000256" key="2">
    <source>
        <dbReference type="ARBA" id="ARBA00022737"/>
    </source>
</evidence>
<dbReference type="PANTHER" id="PTHR19848:SF8">
    <property type="entry name" value="F-BOX AND WD REPEAT DOMAIN CONTAINING 7"/>
    <property type="match status" value="1"/>
</dbReference>
<evidence type="ECO:0000313" key="5">
    <source>
        <dbReference type="Proteomes" id="UP000053789"/>
    </source>
</evidence>
<gene>
    <name evidence="4" type="ORF">Z519_06754</name>
</gene>
<dbReference type="Pfam" id="PF00400">
    <property type="entry name" value="WD40"/>
    <property type="match status" value="2"/>
</dbReference>
<evidence type="ECO:0008006" key="6">
    <source>
        <dbReference type="Google" id="ProtNLM"/>
    </source>
</evidence>
<organism evidence="4 5">
    <name type="scientific">Cladophialophora bantiana (strain ATCC 10958 / CBS 173.52 / CDC B-1940 / NIH 8579)</name>
    <name type="common">Xylohypha bantiana</name>
    <dbReference type="NCBI Taxonomy" id="1442370"/>
    <lineage>
        <taxon>Eukaryota</taxon>
        <taxon>Fungi</taxon>
        <taxon>Dikarya</taxon>
        <taxon>Ascomycota</taxon>
        <taxon>Pezizomycotina</taxon>
        <taxon>Eurotiomycetes</taxon>
        <taxon>Chaetothyriomycetidae</taxon>
        <taxon>Chaetothyriales</taxon>
        <taxon>Herpotrichiellaceae</taxon>
        <taxon>Cladophialophora</taxon>
    </lineage>
</organism>
<dbReference type="PANTHER" id="PTHR19848">
    <property type="entry name" value="WD40 REPEAT PROTEIN"/>
    <property type="match status" value="1"/>
</dbReference>
<dbReference type="Gene3D" id="2.130.10.10">
    <property type="entry name" value="YVTN repeat-like/Quinoprotein amine dehydrogenase"/>
    <property type="match status" value="1"/>
</dbReference>
<dbReference type="InterPro" id="IPR036322">
    <property type="entry name" value="WD40_repeat_dom_sf"/>
</dbReference>
<proteinExistence type="predicted"/>
<sequence length="287" mass="30831">MEALLKTSSERNIFTGSRLSAFTEARADAPALLELVQDARRFIMYHKQAIENSPLQAYASALLFSPVGSLIRGLFKREEPNWIVIQPPMRDEWTVCLQTLEGHSGHIYLVAFSDDSTQLASASDGTVKIRDAGSGACLQTLEGHSDSVSSVAFLHDSTRLASASLDGTVKLWDAGSGVCLQTLEVGTVLYNISFDVATSCLRTEIGTIAINSSSALYTTPNVTKPQRPRSQGGGISSDGGWITYNSENLVWLPSEYRPLCSAASAKTVGIGVGSGKVWMCSFNVDVL</sequence>
<feature type="repeat" description="WD" evidence="3">
    <location>
        <begin position="100"/>
        <end position="140"/>
    </location>
</feature>
<name>A0A0D2HPW8_CLAB1</name>
<reference evidence="4" key="1">
    <citation type="submission" date="2015-01" db="EMBL/GenBank/DDBJ databases">
        <title>The Genome Sequence of Cladophialophora bantiana CBS 173.52.</title>
        <authorList>
            <consortium name="The Broad Institute Genomics Platform"/>
            <person name="Cuomo C."/>
            <person name="de Hoog S."/>
            <person name="Gorbushina A."/>
            <person name="Stielow B."/>
            <person name="Teixiera M."/>
            <person name="Abouelleil A."/>
            <person name="Chapman S.B."/>
            <person name="Priest M."/>
            <person name="Young S.K."/>
            <person name="Wortman J."/>
            <person name="Nusbaum C."/>
            <person name="Birren B."/>
        </authorList>
    </citation>
    <scope>NUCLEOTIDE SEQUENCE [LARGE SCALE GENOMIC DNA]</scope>
    <source>
        <strain evidence="4">CBS 173.52</strain>
    </source>
</reference>
<dbReference type="PROSITE" id="PS50294">
    <property type="entry name" value="WD_REPEATS_REGION"/>
    <property type="match status" value="1"/>
</dbReference>
<keyword evidence="2" id="KW-0677">Repeat</keyword>
<feature type="repeat" description="WD" evidence="3">
    <location>
        <begin position="141"/>
        <end position="182"/>
    </location>
</feature>